<evidence type="ECO:0000256" key="1">
    <source>
        <dbReference type="ARBA" id="ARBA00022527"/>
    </source>
</evidence>
<keyword evidence="2" id="KW-0808">Transferase</keyword>
<dbReference type="PROSITE" id="PS00108">
    <property type="entry name" value="PROTEIN_KINASE_ST"/>
    <property type="match status" value="1"/>
</dbReference>
<dbReference type="FunFam" id="1.10.510.10:FF:000005">
    <property type="entry name" value="cAMP-dependent protein kinase catalytic subunit alpha"/>
    <property type="match status" value="1"/>
</dbReference>
<proteinExistence type="inferred from homology"/>
<feature type="binding site" evidence="6">
    <location>
        <position position="53"/>
    </location>
    <ligand>
        <name>ATP</name>
        <dbReference type="ChEBI" id="CHEBI:30616"/>
    </ligand>
</feature>
<dbReference type="FunCoup" id="T0SFF4">
    <property type="interactions" value="48"/>
</dbReference>
<dbReference type="Gene3D" id="1.10.510.10">
    <property type="entry name" value="Transferase(Phosphotransferase) domain 1"/>
    <property type="match status" value="1"/>
</dbReference>
<keyword evidence="3 6" id="KW-0547">Nucleotide-binding</keyword>
<dbReference type="GO" id="GO:0004691">
    <property type="term" value="F:cAMP-dependent protein kinase activity"/>
    <property type="evidence" value="ECO:0007669"/>
    <property type="project" value="TreeGrafter"/>
</dbReference>
<feature type="domain" description="AGC-kinase C-terminal" evidence="9">
    <location>
        <begin position="279"/>
        <end position="332"/>
    </location>
</feature>
<dbReference type="AlphaFoldDB" id="T0SFF4"/>
<keyword evidence="1 7" id="KW-0723">Serine/threonine-protein kinase</keyword>
<dbReference type="VEuPathDB" id="FungiDB:SDRG_01645"/>
<name>T0SFF4_SAPDV</name>
<gene>
    <name evidence="10" type="ORF">SDRG_01645</name>
</gene>
<dbReference type="SUPFAM" id="SSF56112">
    <property type="entry name" value="Protein kinase-like (PK-like)"/>
    <property type="match status" value="1"/>
</dbReference>
<evidence type="ECO:0000259" key="8">
    <source>
        <dbReference type="PROSITE" id="PS50011"/>
    </source>
</evidence>
<evidence type="ECO:0000256" key="5">
    <source>
        <dbReference type="ARBA" id="ARBA00022840"/>
    </source>
</evidence>
<evidence type="ECO:0000256" key="3">
    <source>
        <dbReference type="ARBA" id="ARBA00022741"/>
    </source>
</evidence>
<evidence type="ECO:0000313" key="11">
    <source>
        <dbReference type="Proteomes" id="UP000030762"/>
    </source>
</evidence>
<dbReference type="GO" id="GO:0005952">
    <property type="term" value="C:cAMP-dependent protein kinase complex"/>
    <property type="evidence" value="ECO:0007669"/>
    <property type="project" value="TreeGrafter"/>
</dbReference>
<dbReference type="OMA" id="NDPFFDW"/>
<evidence type="ECO:0000256" key="7">
    <source>
        <dbReference type="RuleBase" id="RU000304"/>
    </source>
</evidence>
<dbReference type="PROSITE" id="PS50011">
    <property type="entry name" value="PROTEIN_KINASE_DOM"/>
    <property type="match status" value="1"/>
</dbReference>
<evidence type="ECO:0000313" key="10">
    <source>
        <dbReference type="EMBL" id="EQC41687.1"/>
    </source>
</evidence>
<dbReference type="InParanoid" id="T0SFF4"/>
<dbReference type="InterPro" id="IPR000961">
    <property type="entry name" value="AGC-kinase_C"/>
</dbReference>
<dbReference type="PROSITE" id="PS00107">
    <property type="entry name" value="PROTEIN_KINASE_ATP"/>
    <property type="match status" value="1"/>
</dbReference>
<protein>
    <submittedName>
        <fullName evidence="10">AGC/PKA protein kinase</fullName>
    </submittedName>
</protein>
<dbReference type="CDD" id="cd05580">
    <property type="entry name" value="STKc_PKA_like"/>
    <property type="match status" value="1"/>
</dbReference>
<dbReference type="GO" id="GO:0009653">
    <property type="term" value="P:anatomical structure morphogenesis"/>
    <property type="evidence" value="ECO:0007669"/>
    <property type="project" value="UniProtKB-ARBA"/>
</dbReference>
<dbReference type="GO" id="GO:0005524">
    <property type="term" value="F:ATP binding"/>
    <property type="evidence" value="ECO:0007669"/>
    <property type="project" value="UniProtKB-UniRule"/>
</dbReference>
<dbReference type="PANTHER" id="PTHR24353">
    <property type="entry name" value="CYCLIC NUCLEOTIDE-DEPENDENT PROTEIN KINASE"/>
    <property type="match status" value="1"/>
</dbReference>
<accession>T0SFF4</accession>
<dbReference type="InterPro" id="IPR000719">
    <property type="entry name" value="Prot_kinase_dom"/>
</dbReference>
<organism evidence="10 11">
    <name type="scientific">Saprolegnia diclina (strain VS20)</name>
    <dbReference type="NCBI Taxonomy" id="1156394"/>
    <lineage>
        <taxon>Eukaryota</taxon>
        <taxon>Sar</taxon>
        <taxon>Stramenopiles</taxon>
        <taxon>Oomycota</taxon>
        <taxon>Saprolegniomycetes</taxon>
        <taxon>Saprolegniales</taxon>
        <taxon>Saprolegniaceae</taxon>
        <taxon>Saprolegnia</taxon>
    </lineage>
</organism>
<evidence type="ECO:0000259" key="9">
    <source>
        <dbReference type="PROSITE" id="PS51285"/>
    </source>
</evidence>
<dbReference type="eggNOG" id="KOG0616">
    <property type="taxonomic scope" value="Eukaryota"/>
</dbReference>
<dbReference type="PANTHER" id="PTHR24353:SF37">
    <property type="entry name" value="CAMP-DEPENDENT PROTEIN KINASE CATALYTIC SUBUNIT PRKX"/>
    <property type="match status" value="1"/>
</dbReference>
<dbReference type="OrthoDB" id="63267at2759"/>
<feature type="domain" description="Protein kinase" evidence="8">
    <location>
        <begin position="24"/>
        <end position="278"/>
    </location>
</feature>
<sequence>MATPEGTTTKPSNKLPGPLDIAHFEFGVTLGTGSFGRVRFATHKATGSFWAIKILKKAEIIRLQQVEHMISEKTILMCLDHPFIVNLAGTFQDAKCLYMVLEYVIGGEFFTHLRKAGRFDFNTTKFYATQVVSIFEYLHSQDFIYRDLKPENLLLDQEGFIKITDFGFAKRVAFKTYTLCGTPEYIAPEVLLNKGHGKGVDWWTMGILIYEMLAGQPPFCDDDPMGIYQQILSGKINFPRYFDRNAKALIKRLLTADLTKRYGCLKNGVEDIKKHKFFSGVDWDAMLARKGTAPIIPKVVTPNDTSNFDPYPDSNEEAPVPVYNGKDPFAEF</sequence>
<dbReference type="Pfam" id="PF00069">
    <property type="entry name" value="Pkinase"/>
    <property type="match status" value="1"/>
</dbReference>
<dbReference type="SMART" id="SM00220">
    <property type="entry name" value="S_TKc"/>
    <property type="match status" value="1"/>
</dbReference>
<dbReference type="SMART" id="SM00133">
    <property type="entry name" value="S_TK_X"/>
    <property type="match status" value="1"/>
</dbReference>
<dbReference type="Gene3D" id="3.30.200.20">
    <property type="entry name" value="Phosphorylase Kinase, domain 1"/>
    <property type="match status" value="1"/>
</dbReference>
<dbReference type="RefSeq" id="XP_008605401.1">
    <property type="nucleotide sequence ID" value="XM_008607179.1"/>
</dbReference>
<dbReference type="STRING" id="1156394.T0SFF4"/>
<dbReference type="InterPro" id="IPR017441">
    <property type="entry name" value="Protein_kinase_ATP_BS"/>
</dbReference>
<dbReference type="InterPro" id="IPR011009">
    <property type="entry name" value="Kinase-like_dom_sf"/>
</dbReference>
<dbReference type="EMBL" id="JH767134">
    <property type="protein sequence ID" value="EQC41687.1"/>
    <property type="molecule type" value="Genomic_DNA"/>
</dbReference>
<dbReference type="PROSITE" id="PS51285">
    <property type="entry name" value="AGC_KINASE_CTER"/>
    <property type="match status" value="1"/>
</dbReference>
<keyword evidence="11" id="KW-1185">Reference proteome</keyword>
<dbReference type="FunFam" id="3.30.200.20:FF:000042">
    <property type="entry name" value="Aurora kinase A"/>
    <property type="match status" value="1"/>
</dbReference>
<evidence type="ECO:0000256" key="6">
    <source>
        <dbReference type="PROSITE-ProRule" id="PRU10141"/>
    </source>
</evidence>
<comment type="similarity">
    <text evidence="7">Belongs to the protein kinase superfamily.</text>
</comment>
<keyword evidence="5 6" id="KW-0067">ATP-binding</keyword>
<evidence type="ECO:0000256" key="4">
    <source>
        <dbReference type="ARBA" id="ARBA00022777"/>
    </source>
</evidence>
<keyword evidence="4 10" id="KW-0418">Kinase</keyword>
<dbReference type="InterPro" id="IPR008271">
    <property type="entry name" value="Ser/Thr_kinase_AS"/>
</dbReference>
<dbReference type="GeneID" id="19942372"/>
<dbReference type="Proteomes" id="UP000030762">
    <property type="component" value="Unassembled WGS sequence"/>
</dbReference>
<evidence type="ECO:0000256" key="2">
    <source>
        <dbReference type="ARBA" id="ARBA00022679"/>
    </source>
</evidence>
<reference evidence="10 11" key="1">
    <citation type="submission" date="2012-04" db="EMBL/GenBank/DDBJ databases">
        <title>The Genome Sequence of Saprolegnia declina VS20.</title>
        <authorList>
            <consortium name="The Broad Institute Genome Sequencing Platform"/>
            <person name="Russ C."/>
            <person name="Nusbaum C."/>
            <person name="Tyler B."/>
            <person name="van West P."/>
            <person name="Dieguez-Uribeondo J."/>
            <person name="de Bruijn I."/>
            <person name="Tripathy S."/>
            <person name="Jiang R."/>
            <person name="Young S.K."/>
            <person name="Zeng Q."/>
            <person name="Gargeya S."/>
            <person name="Fitzgerald M."/>
            <person name="Haas B."/>
            <person name="Abouelleil A."/>
            <person name="Alvarado L."/>
            <person name="Arachchi H.M."/>
            <person name="Berlin A."/>
            <person name="Chapman S.B."/>
            <person name="Goldberg J."/>
            <person name="Griggs A."/>
            <person name="Gujja S."/>
            <person name="Hansen M."/>
            <person name="Howarth C."/>
            <person name="Imamovic A."/>
            <person name="Larimer J."/>
            <person name="McCowen C."/>
            <person name="Montmayeur A."/>
            <person name="Murphy C."/>
            <person name="Neiman D."/>
            <person name="Pearson M."/>
            <person name="Priest M."/>
            <person name="Roberts A."/>
            <person name="Saif S."/>
            <person name="Shea T."/>
            <person name="Sisk P."/>
            <person name="Sykes S."/>
            <person name="Wortman J."/>
            <person name="Nusbaum C."/>
            <person name="Birren B."/>
        </authorList>
    </citation>
    <scope>NUCLEOTIDE SEQUENCE [LARGE SCALE GENOMIC DNA]</scope>
    <source>
        <strain evidence="10 11">VS20</strain>
    </source>
</reference>